<dbReference type="EMBL" id="UFQQ01000032">
    <property type="protein sequence ID" value="SSW93207.1"/>
    <property type="molecule type" value="Genomic_DNA"/>
</dbReference>
<accession>A0A336JTV0</accession>
<name>A0A336JTV0_9BRAD</name>
<dbReference type="Pfam" id="PF13193">
    <property type="entry name" value="AMP-binding_C"/>
    <property type="match status" value="1"/>
</dbReference>
<dbReference type="Gene3D" id="3.40.50.12780">
    <property type="entry name" value="N-terminal domain of ligase-like"/>
    <property type="match status" value="1"/>
</dbReference>
<reference evidence="5 8" key="2">
    <citation type="submission" date="2018-07" db="EMBL/GenBank/DDBJ databases">
        <title>Genomic Encyclopedia of Archaeal and Bacterial Type Strains, Phase II (KMG-II): from individual species to whole genera.</title>
        <authorList>
            <person name="Goeker M."/>
        </authorList>
    </citation>
    <scope>NUCLEOTIDE SEQUENCE [LARGE SCALE GENOMIC DNA]</scope>
    <source>
        <strain evidence="5 8">JA575</strain>
    </source>
</reference>
<dbReference type="Proteomes" id="UP000252631">
    <property type="component" value="Unassembled WGS sequence"/>
</dbReference>
<feature type="domain" description="AMP-dependent synthetase/ligase" evidence="3">
    <location>
        <begin position="19"/>
        <end position="357"/>
    </location>
</feature>
<dbReference type="OrthoDB" id="9803968at2"/>
<dbReference type="Proteomes" id="UP000256343">
    <property type="component" value="Unassembled WGS sequence"/>
</dbReference>
<evidence type="ECO:0000313" key="8">
    <source>
        <dbReference type="Proteomes" id="UP000256343"/>
    </source>
</evidence>
<evidence type="ECO:0000256" key="1">
    <source>
        <dbReference type="ARBA" id="ARBA00006432"/>
    </source>
</evidence>
<comment type="similarity">
    <text evidence="1">Belongs to the ATP-dependent AMP-binding enzyme family.</text>
</comment>
<evidence type="ECO:0000256" key="2">
    <source>
        <dbReference type="ARBA" id="ARBA00022598"/>
    </source>
</evidence>
<dbReference type="PANTHER" id="PTHR43201">
    <property type="entry name" value="ACYL-COA SYNTHETASE"/>
    <property type="match status" value="1"/>
</dbReference>
<keyword evidence="8" id="KW-1185">Reference proteome</keyword>
<dbReference type="InterPro" id="IPR025110">
    <property type="entry name" value="AMP-bd_C"/>
</dbReference>
<evidence type="ECO:0000259" key="3">
    <source>
        <dbReference type="Pfam" id="PF00501"/>
    </source>
</evidence>
<reference evidence="6 7" key="1">
    <citation type="submission" date="2017-08" db="EMBL/GenBank/DDBJ databases">
        <authorList>
            <person name="de Groot N.N."/>
        </authorList>
    </citation>
    <scope>NUCLEOTIDE SEQUENCE [LARGE SCALE GENOMIC DNA]</scope>
    <source>
        <strain evidence="6 7">JA575</strain>
    </source>
</reference>
<evidence type="ECO:0000259" key="4">
    <source>
        <dbReference type="Pfam" id="PF13193"/>
    </source>
</evidence>
<protein>
    <submittedName>
        <fullName evidence="6">Acyl-CoA synthetase (AMP-forming)/AMP-acid ligase II</fullName>
    </submittedName>
</protein>
<dbReference type="InterPro" id="IPR045851">
    <property type="entry name" value="AMP-bd_C_sf"/>
</dbReference>
<keyword evidence="2 6" id="KW-0436">Ligase</keyword>
<dbReference type="InterPro" id="IPR042099">
    <property type="entry name" value="ANL_N_sf"/>
</dbReference>
<dbReference type="InterPro" id="IPR000873">
    <property type="entry name" value="AMP-dep_synth/lig_dom"/>
</dbReference>
<dbReference type="EMBL" id="QRDT01000032">
    <property type="protein sequence ID" value="RED24463.1"/>
    <property type="molecule type" value="Genomic_DNA"/>
</dbReference>
<evidence type="ECO:0000313" key="7">
    <source>
        <dbReference type="Proteomes" id="UP000252631"/>
    </source>
</evidence>
<sequence length="512" mass="55700">MSFRWKNLGDLVDRSLDLDRPAIIDLRTAEPRVWTHREIDRLANGVASHLTGLGLARGTTVAILSLNRAEYIATYFGIIRAGFVALPVNTKQPAETIDFVLRDSDTKFVFVDAASRPLLPEGFAFLDFDDAGPEGFAARIVPGEFETVEAQPGELGQILYTSGSTGRPKGVELSHDSQLWALAAKGVSADSCNEVYIIAQPLFHMNGLFGAKSIFASNASVVLMPGFDSRRYLQAMADHGVTAVTAVPTMFARLLREPDLLAANDYSKLKRLALASAPITRAMADKIEAAFPHAQLTHGYGTTEAGPSVFGPHPDGKTPPPLTIGYPIDPSMVKLVDGPSDDEGVLLMRNPALMTRYRGMPEKTASVMRDGWYYSGDVMRRDEDGFYYFIGRADDMFVCGGENIYPGDVEKMLETHPAVRQAAVVPLADEERGQMPVAFLVLADGKSATTEDIKAYALRNGPTYQHPRRVSFVADLPWAGTNKIDRAALIRQAKELEAGNGWSVSSTAEAAE</sequence>
<gene>
    <name evidence="5" type="ORF">BJ125_13231</name>
    <name evidence="6" type="ORF">SAMN05892882_13231</name>
</gene>
<evidence type="ECO:0000313" key="6">
    <source>
        <dbReference type="EMBL" id="SSW93207.1"/>
    </source>
</evidence>
<proteinExistence type="inferred from homology"/>
<dbReference type="Gene3D" id="3.30.300.30">
    <property type="match status" value="1"/>
</dbReference>
<dbReference type="SUPFAM" id="SSF56801">
    <property type="entry name" value="Acetyl-CoA synthetase-like"/>
    <property type="match status" value="1"/>
</dbReference>
<organism evidence="6 7">
    <name type="scientific">Rhodopseudomonas pentothenatexigens</name>
    <dbReference type="NCBI Taxonomy" id="999699"/>
    <lineage>
        <taxon>Bacteria</taxon>
        <taxon>Pseudomonadati</taxon>
        <taxon>Pseudomonadota</taxon>
        <taxon>Alphaproteobacteria</taxon>
        <taxon>Hyphomicrobiales</taxon>
        <taxon>Nitrobacteraceae</taxon>
        <taxon>Rhodopseudomonas</taxon>
    </lineage>
</organism>
<dbReference type="GO" id="GO:0031956">
    <property type="term" value="F:medium-chain fatty acid-CoA ligase activity"/>
    <property type="evidence" value="ECO:0007669"/>
    <property type="project" value="TreeGrafter"/>
</dbReference>
<dbReference type="GO" id="GO:0006631">
    <property type="term" value="P:fatty acid metabolic process"/>
    <property type="evidence" value="ECO:0007669"/>
    <property type="project" value="TreeGrafter"/>
</dbReference>
<dbReference type="AlphaFoldDB" id="A0A336JTV0"/>
<dbReference type="InterPro" id="IPR020845">
    <property type="entry name" value="AMP-binding_CS"/>
</dbReference>
<dbReference type="RefSeq" id="WP_114360597.1">
    <property type="nucleotide sequence ID" value="NZ_QRDT01000032.1"/>
</dbReference>
<dbReference type="PANTHER" id="PTHR43201:SF5">
    <property type="entry name" value="MEDIUM-CHAIN ACYL-COA LIGASE ACSF2, MITOCHONDRIAL"/>
    <property type="match status" value="1"/>
</dbReference>
<dbReference type="Pfam" id="PF00501">
    <property type="entry name" value="AMP-binding"/>
    <property type="match status" value="1"/>
</dbReference>
<feature type="domain" description="AMP-binding enzyme C-terminal" evidence="4">
    <location>
        <begin position="409"/>
        <end position="480"/>
    </location>
</feature>
<evidence type="ECO:0000313" key="5">
    <source>
        <dbReference type="EMBL" id="RED24463.1"/>
    </source>
</evidence>
<dbReference type="PROSITE" id="PS00455">
    <property type="entry name" value="AMP_BINDING"/>
    <property type="match status" value="1"/>
</dbReference>